<dbReference type="GO" id="GO:0006935">
    <property type="term" value="P:chemotaxis"/>
    <property type="evidence" value="ECO:0007669"/>
    <property type="project" value="InterPro"/>
</dbReference>
<dbReference type="SUPFAM" id="SSF50341">
    <property type="entry name" value="CheW-like"/>
    <property type="match status" value="1"/>
</dbReference>
<dbReference type="Gene3D" id="2.30.30.40">
    <property type="entry name" value="SH3 Domains"/>
    <property type="match status" value="1"/>
</dbReference>
<name>A0A1I4UHD8_9BURK</name>
<evidence type="ECO:0000313" key="2">
    <source>
        <dbReference type="EMBL" id="SFM88113.1"/>
    </source>
</evidence>
<protein>
    <submittedName>
        <fullName evidence="2">Chemotaxis-related protein WspD</fullName>
    </submittedName>
</protein>
<feature type="domain" description="CheW-like" evidence="1">
    <location>
        <begin position="84"/>
        <end position="233"/>
    </location>
</feature>
<dbReference type="InterPro" id="IPR002545">
    <property type="entry name" value="CheW-lke_dom"/>
</dbReference>
<keyword evidence="3" id="KW-1185">Reference proteome</keyword>
<dbReference type="OrthoDB" id="21516at2"/>
<dbReference type="Pfam" id="PF01584">
    <property type="entry name" value="CheW"/>
    <property type="match status" value="1"/>
</dbReference>
<accession>A0A1I4UHD8</accession>
<sequence length="236" mass="25531">MNTTATIAITTAAPAGGAIDDCWKRIGVAGDQSCPKLPAHIHCRNCEVYADAAQRNLQRPVGADYQREWAAHFRQPLRDDAALDASRLVFRLGREWLALPTAQFVAVAPHTRPHRLPHRDGRELLGVVNVGGTLHPCLSLAALLGIDESEPLADAEQGRHIFPRLLLLRWNERTFAVPAADLHGIVRHAGAALQAPAATINKGLARYLAGVLSHGGMHIGCLDAELVGQHLARVLR</sequence>
<evidence type="ECO:0000259" key="1">
    <source>
        <dbReference type="PROSITE" id="PS50851"/>
    </source>
</evidence>
<evidence type="ECO:0000313" key="3">
    <source>
        <dbReference type="Proteomes" id="UP000199470"/>
    </source>
</evidence>
<dbReference type="RefSeq" id="WP_093391081.1">
    <property type="nucleotide sequence ID" value="NZ_FOTW01000042.1"/>
</dbReference>
<dbReference type="GO" id="GO:0007165">
    <property type="term" value="P:signal transduction"/>
    <property type="evidence" value="ECO:0007669"/>
    <property type="project" value="InterPro"/>
</dbReference>
<gene>
    <name evidence="2" type="ORF">SAMN02982985_05649</name>
</gene>
<dbReference type="AlphaFoldDB" id="A0A1I4UHD8"/>
<dbReference type="STRING" id="758825.SAMN02982985_05649"/>
<dbReference type="InterPro" id="IPR036061">
    <property type="entry name" value="CheW-like_dom_sf"/>
</dbReference>
<dbReference type="PROSITE" id="PS50851">
    <property type="entry name" value="CHEW"/>
    <property type="match status" value="1"/>
</dbReference>
<dbReference type="Proteomes" id="UP000199470">
    <property type="component" value="Unassembled WGS sequence"/>
</dbReference>
<dbReference type="SMART" id="SM00260">
    <property type="entry name" value="CheW"/>
    <property type="match status" value="1"/>
</dbReference>
<dbReference type="Gene3D" id="2.40.50.180">
    <property type="entry name" value="CheA-289, Domain 4"/>
    <property type="match status" value="1"/>
</dbReference>
<reference evidence="2 3" key="1">
    <citation type="submission" date="2016-10" db="EMBL/GenBank/DDBJ databases">
        <authorList>
            <person name="de Groot N.N."/>
        </authorList>
    </citation>
    <scope>NUCLEOTIDE SEQUENCE [LARGE SCALE GENOMIC DNA]</scope>
    <source>
        <strain evidence="2 3">ATCC 43154</strain>
    </source>
</reference>
<proteinExistence type="predicted"/>
<organism evidence="2 3">
    <name type="scientific">Rugamonas rubra</name>
    <dbReference type="NCBI Taxonomy" id="758825"/>
    <lineage>
        <taxon>Bacteria</taxon>
        <taxon>Pseudomonadati</taxon>
        <taxon>Pseudomonadota</taxon>
        <taxon>Betaproteobacteria</taxon>
        <taxon>Burkholderiales</taxon>
        <taxon>Oxalobacteraceae</taxon>
        <taxon>Telluria group</taxon>
        <taxon>Rugamonas</taxon>
    </lineage>
</organism>
<dbReference type="EMBL" id="FOTW01000042">
    <property type="protein sequence ID" value="SFM88113.1"/>
    <property type="molecule type" value="Genomic_DNA"/>
</dbReference>